<evidence type="ECO:0000256" key="5">
    <source>
        <dbReference type="ARBA" id="ARBA00038359"/>
    </source>
</evidence>
<dbReference type="InterPro" id="IPR049326">
    <property type="entry name" value="Rhodopsin_dom_fungi"/>
</dbReference>
<comment type="similarity">
    <text evidence="5">Belongs to the SAT4 family.</text>
</comment>
<evidence type="ECO:0000256" key="3">
    <source>
        <dbReference type="ARBA" id="ARBA00022989"/>
    </source>
</evidence>
<evidence type="ECO:0000259" key="7">
    <source>
        <dbReference type="Pfam" id="PF20684"/>
    </source>
</evidence>
<comment type="subcellular location">
    <subcellularLocation>
        <location evidence="1">Membrane</location>
        <topology evidence="1">Multi-pass membrane protein</topology>
    </subcellularLocation>
</comment>
<dbReference type="PANTHER" id="PTHR33048:SF47">
    <property type="entry name" value="INTEGRAL MEMBRANE PROTEIN-RELATED"/>
    <property type="match status" value="1"/>
</dbReference>
<dbReference type="PANTHER" id="PTHR33048">
    <property type="entry name" value="PTH11-LIKE INTEGRAL MEMBRANE PROTEIN (AFU_ORTHOLOGUE AFUA_5G11245)"/>
    <property type="match status" value="1"/>
</dbReference>
<dbReference type="Proteomes" id="UP001446871">
    <property type="component" value="Unassembled WGS sequence"/>
</dbReference>
<feature type="transmembrane region" description="Helical" evidence="6">
    <location>
        <begin position="39"/>
        <end position="61"/>
    </location>
</feature>
<feature type="domain" description="Rhodopsin" evidence="7">
    <location>
        <begin position="109"/>
        <end position="174"/>
    </location>
</feature>
<keyword evidence="9" id="KW-1185">Reference proteome</keyword>
<evidence type="ECO:0000256" key="1">
    <source>
        <dbReference type="ARBA" id="ARBA00004141"/>
    </source>
</evidence>
<keyword evidence="2 6" id="KW-0812">Transmembrane</keyword>
<feature type="transmembrane region" description="Helical" evidence="6">
    <location>
        <begin position="6"/>
        <end position="27"/>
    </location>
</feature>
<accession>A0ABR1TIL2</accession>
<name>A0ABR1TIL2_9PEZI</name>
<evidence type="ECO:0000256" key="6">
    <source>
        <dbReference type="SAM" id="Phobius"/>
    </source>
</evidence>
<dbReference type="Pfam" id="PF20684">
    <property type="entry name" value="Fung_rhodopsin"/>
    <property type="match status" value="1"/>
</dbReference>
<dbReference type="InterPro" id="IPR052337">
    <property type="entry name" value="SAT4-like"/>
</dbReference>
<protein>
    <recommendedName>
        <fullName evidence="7">Rhodopsin domain-containing protein</fullName>
    </recommendedName>
</protein>
<keyword evidence="3 6" id="KW-1133">Transmembrane helix</keyword>
<evidence type="ECO:0000256" key="4">
    <source>
        <dbReference type="ARBA" id="ARBA00023136"/>
    </source>
</evidence>
<organism evidence="8 9">
    <name type="scientific">Apiospora saccharicola</name>
    <dbReference type="NCBI Taxonomy" id="335842"/>
    <lineage>
        <taxon>Eukaryota</taxon>
        <taxon>Fungi</taxon>
        <taxon>Dikarya</taxon>
        <taxon>Ascomycota</taxon>
        <taxon>Pezizomycotina</taxon>
        <taxon>Sordariomycetes</taxon>
        <taxon>Xylariomycetidae</taxon>
        <taxon>Amphisphaeriales</taxon>
        <taxon>Apiosporaceae</taxon>
        <taxon>Apiospora</taxon>
    </lineage>
</organism>
<evidence type="ECO:0000313" key="8">
    <source>
        <dbReference type="EMBL" id="KAK8045801.1"/>
    </source>
</evidence>
<sequence>MSTATSGSVLIGVTIMTEVLAAGAIGLRMWSRQLKKRKLSAHDVFIISALICSTALEVGLVCSVVNGGLGRRAADFNDQPWKVERLGKHCVLHGQLARLSLHSSYADSSWGQLAVGGTCKNAYAANISIHSTNFILDSSVGLIPIMVLKDLKMPTRRKVGIGSMFALGTLLMLTC</sequence>
<evidence type="ECO:0000256" key="2">
    <source>
        <dbReference type="ARBA" id="ARBA00022692"/>
    </source>
</evidence>
<gene>
    <name evidence="8" type="ORF">PG996_013865</name>
</gene>
<keyword evidence="4 6" id="KW-0472">Membrane</keyword>
<reference evidence="8 9" key="1">
    <citation type="submission" date="2023-01" db="EMBL/GenBank/DDBJ databases">
        <title>Analysis of 21 Apiospora genomes using comparative genomics revels a genus with tremendous synthesis potential of carbohydrate active enzymes and secondary metabolites.</title>
        <authorList>
            <person name="Sorensen T."/>
        </authorList>
    </citation>
    <scope>NUCLEOTIDE SEQUENCE [LARGE SCALE GENOMIC DNA]</scope>
    <source>
        <strain evidence="8 9">CBS 83171</strain>
    </source>
</reference>
<evidence type="ECO:0000313" key="9">
    <source>
        <dbReference type="Proteomes" id="UP001446871"/>
    </source>
</evidence>
<comment type="caution">
    <text evidence="8">The sequence shown here is derived from an EMBL/GenBank/DDBJ whole genome shotgun (WGS) entry which is preliminary data.</text>
</comment>
<proteinExistence type="inferred from homology"/>
<dbReference type="EMBL" id="JAQQWM010000009">
    <property type="protein sequence ID" value="KAK8045801.1"/>
    <property type="molecule type" value="Genomic_DNA"/>
</dbReference>